<dbReference type="EMBL" id="PGOL01000309">
    <property type="protein sequence ID" value="PKI72788.1"/>
    <property type="molecule type" value="Genomic_DNA"/>
</dbReference>
<reference evidence="1 2" key="1">
    <citation type="submission" date="2017-11" db="EMBL/GenBank/DDBJ databases">
        <title>De-novo sequencing of pomegranate (Punica granatum L.) genome.</title>
        <authorList>
            <person name="Akparov Z."/>
            <person name="Amiraslanov A."/>
            <person name="Hajiyeva S."/>
            <person name="Abbasov M."/>
            <person name="Kaur K."/>
            <person name="Hamwieh A."/>
            <person name="Solovyev V."/>
            <person name="Salamov A."/>
            <person name="Braich B."/>
            <person name="Kosarev P."/>
            <person name="Mahmoud A."/>
            <person name="Hajiyev E."/>
            <person name="Babayeva S."/>
            <person name="Izzatullayeva V."/>
            <person name="Mammadov A."/>
            <person name="Mammadov A."/>
            <person name="Sharifova S."/>
            <person name="Ojaghi J."/>
            <person name="Eynullazada K."/>
            <person name="Bayramov B."/>
            <person name="Abdulazimova A."/>
            <person name="Shahmuradov I."/>
        </authorList>
    </citation>
    <scope>NUCLEOTIDE SEQUENCE [LARGE SCALE GENOMIC DNA]</scope>
    <source>
        <strain evidence="2">cv. AG2017</strain>
        <tissue evidence="1">Leaf</tissue>
    </source>
</reference>
<dbReference type="Proteomes" id="UP000233551">
    <property type="component" value="Unassembled WGS sequence"/>
</dbReference>
<keyword evidence="2" id="KW-1185">Reference proteome</keyword>
<evidence type="ECO:0000313" key="1">
    <source>
        <dbReference type="EMBL" id="PKI72788.1"/>
    </source>
</evidence>
<proteinExistence type="predicted"/>
<sequence>MDACNIGGGGASVSSGALVGGIQGVGSVVGPCPGGGVELEEARLGPLSRMSSSANVSGHLVDRALEGRNAGLVIGGGGDSRSRAPYVWTPPVPICILTIGGALLGKNRTYDEKERNINVKPASLCARWPPESGVGLSEGKNENRAGVVNVESAHWMRKGRRSASAGTSCRPPSCLITRPGNMSVLPNWLRRGTPIIPGHPVIMGPPGFHRATHRKRASFSVLLGEPVTRDGGSRLKGVNSLKSSEDLWGRFGGIADSIRSLTRNL</sequence>
<dbReference type="AlphaFoldDB" id="A0A2I0KWG2"/>
<comment type="caution">
    <text evidence="1">The sequence shown here is derived from an EMBL/GenBank/DDBJ whole genome shotgun (WGS) entry which is preliminary data.</text>
</comment>
<accession>A0A2I0KWG2</accession>
<name>A0A2I0KWG2_PUNGR</name>
<gene>
    <name evidence="1" type="ORF">CRG98_006817</name>
</gene>
<protein>
    <submittedName>
        <fullName evidence="1">Uncharacterized protein</fullName>
    </submittedName>
</protein>
<organism evidence="1 2">
    <name type="scientific">Punica granatum</name>
    <name type="common">Pomegranate</name>
    <dbReference type="NCBI Taxonomy" id="22663"/>
    <lineage>
        <taxon>Eukaryota</taxon>
        <taxon>Viridiplantae</taxon>
        <taxon>Streptophyta</taxon>
        <taxon>Embryophyta</taxon>
        <taxon>Tracheophyta</taxon>
        <taxon>Spermatophyta</taxon>
        <taxon>Magnoliopsida</taxon>
        <taxon>eudicotyledons</taxon>
        <taxon>Gunneridae</taxon>
        <taxon>Pentapetalae</taxon>
        <taxon>rosids</taxon>
        <taxon>malvids</taxon>
        <taxon>Myrtales</taxon>
        <taxon>Lythraceae</taxon>
        <taxon>Punica</taxon>
    </lineage>
</organism>
<evidence type="ECO:0000313" key="2">
    <source>
        <dbReference type="Proteomes" id="UP000233551"/>
    </source>
</evidence>